<dbReference type="PANTHER" id="PTHR30146:SF136">
    <property type="entry name" value="NTD BIOSYNTHESIS OPERON REGULATOR NTDR"/>
    <property type="match status" value="1"/>
</dbReference>
<keyword evidence="2" id="KW-0238">DNA-binding</keyword>
<name>A0A1N7A7Q1_9BACI</name>
<evidence type="ECO:0000256" key="1">
    <source>
        <dbReference type="ARBA" id="ARBA00023015"/>
    </source>
</evidence>
<gene>
    <name evidence="5" type="ORF">B1B05_14395</name>
    <name evidence="6" type="ORF">SAMN05443094_10796</name>
</gene>
<dbReference type="Gene3D" id="3.40.50.2300">
    <property type="match status" value="2"/>
</dbReference>
<dbReference type="Pfam" id="PF00356">
    <property type="entry name" value="LacI"/>
    <property type="match status" value="1"/>
</dbReference>
<dbReference type="InterPro" id="IPR046335">
    <property type="entry name" value="LacI/GalR-like_sensor"/>
</dbReference>
<dbReference type="SMART" id="SM00354">
    <property type="entry name" value="HTH_LACI"/>
    <property type="match status" value="1"/>
</dbReference>
<dbReference type="SUPFAM" id="SSF47413">
    <property type="entry name" value="lambda repressor-like DNA-binding domains"/>
    <property type="match status" value="1"/>
</dbReference>
<keyword evidence="1" id="KW-0805">Transcription regulation</keyword>
<dbReference type="AlphaFoldDB" id="A0A1N7A7Q1"/>
<dbReference type="GO" id="GO:0000976">
    <property type="term" value="F:transcription cis-regulatory region binding"/>
    <property type="evidence" value="ECO:0007669"/>
    <property type="project" value="TreeGrafter"/>
</dbReference>
<protein>
    <submittedName>
        <fullName evidence="5">LacI family transcriptional regulator</fullName>
    </submittedName>
    <submittedName>
        <fullName evidence="6">Transcriptional regulator, LacI family</fullName>
    </submittedName>
</protein>
<evidence type="ECO:0000313" key="6">
    <source>
        <dbReference type="EMBL" id="SIR34971.1"/>
    </source>
</evidence>
<dbReference type="Pfam" id="PF13377">
    <property type="entry name" value="Peripla_BP_3"/>
    <property type="match status" value="1"/>
</dbReference>
<dbReference type="Proteomes" id="UP000186385">
    <property type="component" value="Unassembled WGS sequence"/>
</dbReference>
<evidence type="ECO:0000313" key="7">
    <source>
        <dbReference type="Proteomes" id="UP000186385"/>
    </source>
</evidence>
<evidence type="ECO:0000256" key="3">
    <source>
        <dbReference type="ARBA" id="ARBA00023163"/>
    </source>
</evidence>
<feature type="domain" description="HTH lacI-type" evidence="4">
    <location>
        <begin position="2"/>
        <end position="56"/>
    </location>
</feature>
<accession>A0A1N7A7Q1</accession>
<evidence type="ECO:0000259" key="4">
    <source>
        <dbReference type="PROSITE" id="PS50932"/>
    </source>
</evidence>
<dbReference type="CDD" id="cd06286">
    <property type="entry name" value="PBP1_CcpB-like"/>
    <property type="match status" value="1"/>
</dbReference>
<dbReference type="InterPro" id="IPR010982">
    <property type="entry name" value="Lambda_DNA-bd_dom_sf"/>
</dbReference>
<dbReference type="SUPFAM" id="SSF53822">
    <property type="entry name" value="Periplasmic binding protein-like I"/>
    <property type="match status" value="1"/>
</dbReference>
<dbReference type="Gene3D" id="1.10.260.40">
    <property type="entry name" value="lambda repressor-like DNA-binding domains"/>
    <property type="match status" value="1"/>
</dbReference>
<reference evidence="5" key="3">
    <citation type="submission" date="2017-03" db="EMBL/GenBank/DDBJ databases">
        <authorList>
            <person name="Dastager S.G."/>
            <person name="Neurgaonkar P.S."/>
            <person name="Dharne M.S."/>
        </authorList>
    </citation>
    <scope>NUCLEOTIDE SEQUENCE</scope>
    <source>
        <strain evidence="5">DSM 25145</strain>
    </source>
</reference>
<evidence type="ECO:0000313" key="8">
    <source>
        <dbReference type="Proteomes" id="UP000215545"/>
    </source>
</evidence>
<dbReference type="Proteomes" id="UP000215545">
    <property type="component" value="Unassembled WGS sequence"/>
</dbReference>
<reference evidence="8" key="2">
    <citation type="submission" date="2017-03" db="EMBL/GenBank/DDBJ databases">
        <title>Bacillus sp. V-88(T) DSM27956, whole genome shotgun sequencing project.</title>
        <authorList>
            <person name="Dastager S.G."/>
            <person name="Neurgaonkar P.S."/>
            <person name="Dharne M.S."/>
        </authorList>
    </citation>
    <scope>NUCLEOTIDE SEQUENCE [LARGE SCALE GENOMIC DNA]</scope>
    <source>
        <strain evidence="8">DSM 25145</strain>
    </source>
</reference>
<keyword evidence="3" id="KW-0804">Transcription</keyword>
<evidence type="ECO:0000256" key="2">
    <source>
        <dbReference type="ARBA" id="ARBA00023125"/>
    </source>
</evidence>
<dbReference type="InterPro" id="IPR000843">
    <property type="entry name" value="HTH_LacI"/>
</dbReference>
<sequence length="330" mass="37145">MATIMDVAKLSGLSKTTVSRVINNHAYVSEEKRMLVLKAMEELDYYPNPAARRLRGQLTTTIGVIIPKITNPFFAYLVDAIEQTAYEKGYQVMIFQSNEDPVKELSFLSLLKTKQVDGIIMTAIENEWEKIEPFLAYGPIVLCNEYMNEPAVPVIKMDQFKGTYMGVKHLIERGHQKIAYCTGGLFAEEGKDRDRNRGYQKALEEAGITVNPNWVFVDRHTIEDGKQVLKKIMKMENRPTAVFTGSDEIAAGMMAEATELGIRIPEEIAIIGFDDQPLAALLTPKLTTVRQPVDQMGQKAAEVIIEQLQDETVAICQYELPIEVIIRHST</sequence>
<dbReference type="STRING" id="1017273.SAMN05443094_10796"/>
<evidence type="ECO:0000313" key="5">
    <source>
        <dbReference type="EMBL" id="OXS75838.1"/>
    </source>
</evidence>
<dbReference type="RefSeq" id="WP_045851273.1">
    <property type="nucleotide sequence ID" value="NZ_FTLX01000007.1"/>
</dbReference>
<dbReference type="EMBL" id="FTLX01000007">
    <property type="protein sequence ID" value="SIR34971.1"/>
    <property type="molecule type" value="Genomic_DNA"/>
</dbReference>
<dbReference type="OrthoDB" id="9798934at2"/>
<dbReference type="CDD" id="cd01392">
    <property type="entry name" value="HTH_LacI"/>
    <property type="match status" value="1"/>
</dbReference>
<dbReference type="InterPro" id="IPR028082">
    <property type="entry name" value="Peripla_BP_I"/>
</dbReference>
<proteinExistence type="predicted"/>
<keyword evidence="8" id="KW-1185">Reference proteome</keyword>
<reference evidence="6 7" key="1">
    <citation type="submission" date="2017-01" db="EMBL/GenBank/DDBJ databases">
        <authorList>
            <person name="Mah S.A."/>
            <person name="Swanson W.J."/>
            <person name="Moy G.W."/>
            <person name="Vacquier V.D."/>
        </authorList>
    </citation>
    <scope>NUCLEOTIDE SEQUENCE [LARGE SCALE GENOMIC DNA]</scope>
    <source>
        <strain evidence="6 7">NIO-1016</strain>
    </source>
</reference>
<dbReference type="PANTHER" id="PTHR30146">
    <property type="entry name" value="LACI-RELATED TRANSCRIPTIONAL REPRESSOR"/>
    <property type="match status" value="1"/>
</dbReference>
<organism evidence="6 7">
    <name type="scientific">Domibacillus enclensis</name>
    <dbReference type="NCBI Taxonomy" id="1017273"/>
    <lineage>
        <taxon>Bacteria</taxon>
        <taxon>Bacillati</taxon>
        <taxon>Bacillota</taxon>
        <taxon>Bacilli</taxon>
        <taxon>Bacillales</taxon>
        <taxon>Bacillaceae</taxon>
        <taxon>Domibacillus</taxon>
    </lineage>
</organism>
<dbReference type="GO" id="GO:0003700">
    <property type="term" value="F:DNA-binding transcription factor activity"/>
    <property type="evidence" value="ECO:0007669"/>
    <property type="project" value="TreeGrafter"/>
</dbReference>
<dbReference type="EMBL" id="MWSK01000007">
    <property type="protein sequence ID" value="OXS75838.1"/>
    <property type="molecule type" value="Genomic_DNA"/>
</dbReference>
<dbReference type="PROSITE" id="PS50932">
    <property type="entry name" value="HTH_LACI_2"/>
    <property type="match status" value="1"/>
</dbReference>